<dbReference type="RefSeq" id="WP_378297949.1">
    <property type="nucleotide sequence ID" value="NZ_JBHULX010000002.1"/>
</dbReference>
<dbReference type="PANTHER" id="PTHR37467:SF1">
    <property type="entry name" value="EXPORTED CALCIUM-BINDING GLYCOPROTEIN"/>
    <property type="match status" value="1"/>
</dbReference>
<evidence type="ECO:0000313" key="7">
    <source>
        <dbReference type="Proteomes" id="UP001597459"/>
    </source>
</evidence>
<feature type="region of interest" description="Disordered" evidence="5">
    <location>
        <begin position="44"/>
        <end position="88"/>
    </location>
</feature>
<dbReference type="Proteomes" id="UP001597459">
    <property type="component" value="Unassembled WGS sequence"/>
</dbReference>
<reference evidence="7" key="1">
    <citation type="journal article" date="2019" name="Int. J. Syst. Evol. Microbiol.">
        <title>The Global Catalogue of Microorganisms (GCM) 10K type strain sequencing project: providing services to taxonomists for standard genome sequencing and annotation.</title>
        <authorList>
            <consortium name="The Broad Institute Genomics Platform"/>
            <consortium name="The Broad Institute Genome Sequencing Center for Infectious Disease"/>
            <person name="Wu L."/>
            <person name="Ma J."/>
        </authorList>
    </citation>
    <scope>NUCLEOTIDE SEQUENCE [LARGE SCALE GENOMIC DNA]</scope>
    <source>
        <strain evidence="7">KCTC 42423</strain>
    </source>
</reference>
<feature type="region of interest" description="Disordered" evidence="5">
    <location>
        <begin position="208"/>
        <end position="244"/>
    </location>
</feature>
<evidence type="ECO:0000313" key="6">
    <source>
        <dbReference type="EMBL" id="MFD2589735.1"/>
    </source>
</evidence>
<comment type="caution">
    <text evidence="6">The sequence shown here is derived from an EMBL/GenBank/DDBJ whole genome shotgun (WGS) entry which is preliminary data.</text>
</comment>
<dbReference type="InterPro" id="IPR059100">
    <property type="entry name" value="TSP3_bac"/>
</dbReference>
<accession>A0ABW5N2K0</accession>
<protein>
    <submittedName>
        <fullName evidence="6">Gliding motility-associated C-terminal domain-containing protein</fullName>
    </submittedName>
</protein>
<proteinExistence type="predicted"/>
<gene>
    <name evidence="6" type="ORF">ACFSTE_02765</name>
</gene>
<keyword evidence="7" id="KW-1185">Reference proteome</keyword>
<keyword evidence="4" id="KW-0106">Calcium</keyword>
<evidence type="ECO:0000256" key="3">
    <source>
        <dbReference type="ARBA" id="ARBA00022729"/>
    </source>
</evidence>
<dbReference type="PANTHER" id="PTHR37467">
    <property type="entry name" value="EXPORTED CALCIUM-BINDING GLYCOPROTEIN-RELATED"/>
    <property type="match status" value="1"/>
</dbReference>
<dbReference type="Pfam" id="PF18884">
    <property type="entry name" value="TSP3_bac"/>
    <property type="match status" value="6"/>
</dbReference>
<keyword evidence="3" id="KW-0732">Signal</keyword>
<dbReference type="InterPro" id="IPR053180">
    <property type="entry name" value="Ca-binding_acidic-repeat"/>
</dbReference>
<dbReference type="Pfam" id="PF13585">
    <property type="entry name" value="CHU_C"/>
    <property type="match status" value="1"/>
</dbReference>
<dbReference type="NCBIfam" id="TIGR04131">
    <property type="entry name" value="Bac_Flav_CTERM"/>
    <property type="match status" value="1"/>
</dbReference>
<evidence type="ECO:0000256" key="5">
    <source>
        <dbReference type="SAM" id="MobiDB-lite"/>
    </source>
</evidence>
<sequence length="370" mass="38982">NALDCDEDGVTNGQEITDGTDPTDGCSLVAANQDVTPSAAWNALDCDEDGVTNGQEITDGTDPIDPDTDGDGVTDGDEKTDGTDGLDNCDYNGASVTLVPDANWETLDCDGDGENNGEEVTNGTDPQDACSVSNQVIPDMSSSTYDVWAMSDCDGDGVINGVEVDPDGDGVAGPENTNPFDGCDYNADDQDISIVSDEWNALDCDEDGVTNEDEVTNGTDAVKKDTDGDGVTDGDEVKDGTDGLSPCDYNGSSITLPQTVDVSSLGCEGDVTIHTGISPNGDGVNDELRIEGLEKYPNNTLRIYNRWGVMVFEASGYEQSGTAYFTGTSNGRVTIQGSKKLPVGTYYYVLNYVDSDGVNQSKTGYLYINR</sequence>
<dbReference type="EMBL" id="JBHULX010000002">
    <property type="protein sequence ID" value="MFD2589735.1"/>
    <property type="molecule type" value="Genomic_DNA"/>
</dbReference>
<name>A0ABW5N2K0_9FLAO</name>
<dbReference type="InterPro" id="IPR026341">
    <property type="entry name" value="T9SS_type_B"/>
</dbReference>
<keyword evidence="2" id="KW-0964">Secreted</keyword>
<feature type="region of interest" description="Disordered" evidence="5">
    <location>
        <begin position="1"/>
        <end position="23"/>
    </location>
</feature>
<evidence type="ECO:0000256" key="1">
    <source>
        <dbReference type="ARBA" id="ARBA00004613"/>
    </source>
</evidence>
<feature type="compositionally biased region" description="Acidic residues" evidence="5">
    <location>
        <begin position="62"/>
        <end position="75"/>
    </location>
</feature>
<feature type="non-terminal residue" evidence="6">
    <location>
        <position position="1"/>
    </location>
</feature>
<evidence type="ECO:0000256" key="2">
    <source>
        <dbReference type="ARBA" id="ARBA00022525"/>
    </source>
</evidence>
<evidence type="ECO:0000256" key="4">
    <source>
        <dbReference type="ARBA" id="ARBA00022837"/>
    </source>
</evidence>
<comment type="subcellular location">
    <subcellularLocation>
        <location evidence="1">Secreted</location>
    </subcellularLocation>
</comment>
<organism evidence="6 7">
    <name type="scientific">Aquimarina hainanensis</name>
    <dbReference type="NCBI Taxonomy" id="1578017"/>
    <lineage>
        <taxon>Bacteria</taxon>
        <taxon>Pseudomonadati</taxon>
        <taxon>Bacteroidota</taxon>
        <taxon>Flavobacteriia</taxon>
        <taxon>Flavobacteriales</taxon>
        <taxon>Flavobacteriaceae</taxon>
        <taxon>Aquimarina</taxon>
    </lineage>
</organism>